<keyword evidence="3" id="KW-0418">Kinase</keyword>
<keyword evidence="2" id="KW-0808">Transferase</keyword>
<dbReference type="RefSeq" id="WP_014222279.1">
    <property type="nucleotide sequence ID" value="NZ_LWBO01000001.1"/>
</dbReference>
<comment type="similarity">
    <text evidence="1">Belongs to the HipA Ser/Thr kinase family.</text>
</comment>
<organism evidence="5 6">
    <name type="scientific">Niastella koreensis</name>
    <dbReference type="NCBI Taxonomy" id="354356"/>
    <lineage>
        <taxon>Bacteria</taxon>
        <taxon>Pseudomonadati</taxon>
        <taxon>Bacteroidota</taxon>
        <taxon>Chitinophagia</taxon>
        <taxon>Chitinophagales</taxon>
        <taxon>Chitinophagaceae</taxon>
        <taxon>Niastella</taxon>
    </lineage>
</organism>
<dbReference type="Pfam" id="PF07804">
    <property type="entry name" value="HipA_C"/>
    <property type="match status" value="1"/>
</dbReference>
<protein>
    <submittedName>
        <fullName evidence="5">Toxin HipA</fullName>
    </submittedName>
</protein>
<dbReference type="Proteomes" id="UP000192277">
    <property type="component" value="Unassembled WGS sequence"/>
</dbReference>
<evidence type="ECO:0000313" key="5">
    <source>
        <dbReference type="EMBL" id="OQP54748.1"/>
    </source>
</evidence>
<proteinExistence type="inferred from homology"/>
<evidence type="ECO:0000259" key="4">
    <source>
        <dbReference type="Pfam" id="PF07804"/>
    </source>
</evidence>
<evidence type="ECO:0000256" key="2">
    <source>
        <dbReference type="ARBA" id="ARBA00022679"/>
    </source>
</evidence>
<sequence length="426" mass="47873">MSKSTHHNKQILVYADWIDLSGTILMGALQAEQVRGKEVFSFSYTKEWLEKGPALIIDPDLGLYSGPQYSRDDKPNFGLFMDSSPDRWGRVLMERREAFAARQEKGRPRPLMESDFLLGVFDQYRMGGLRFKLKDDGPFLDANEAMVAPPMTSLRTLEEASLQLERDDAMEDPSFAKWLNLLISPGSSLGGARPKASVVDPNGELWIAKFPSRKDDRDIGGWETVVNELAIKSGLSVAEGKTRKFTQDYHTFLTKRFDRIGKGRIHFASAMTLLGHTDGADGAAGESYLHLAEYIMRYGAQPDADLEELWRRIVFNICVSNSDDHLRNHGFLLTPQGWMLSPAFDINPIPLSTGLSLNITEHSNELDLDLAREVALKFRLDRVKREEIINRVTKAVSHWKEVAGRIGISRGEIQGMKTAFAGALIR</sequence>
<accession>A0ABX3P3H5</accession>
<evidence type="ECO:0000256" key="3">
    <source>
        <dbReference type="ARBA" id="ARBA00022777"/>
    </source>
</evidence>
<reference evidence="5 6" key="1">
    <citation type="submission" date="2016-04" db="EMBL/GenBank/DDBJ databases">
        <authorList>
            <person name="Chen L."/>
            <person name="Zhuang W."/>
            <person name="Wang G."/>
        </authorList>
    </citation>
    <scope>NUCLEOTIDE SEQUENCE [LARGE SCALE GENOMIC DNA]</scope>
    <source>
        <strain evidence="6">GR20</strain>
    </source>
</reference>
<dbReference type="EMBL" id="LWBO01000001">
    <property type="protein sequence ID" value="OQP54748.1"/>
    <property type="molecule type" value="Genomic_DNA"/>
</dbReference>
<comment type="caution">
    <text evidence="5">The sequence shown here is derived from an EMBL/GenBank/DDBJ whole genome shotgun (WGS) entry which is preliminary data.</text>
</comment>
<dbReference type="InterPro" id="IPR012893">
    <property type="entry name" value="HipA-like_C"/>
</dbReference>
<dbReference type="InterPro" id="IPR052028">
    <property type="entry name" value="HipA_Ser/Thr_kinase"/>
</dbReference>
<keyword evidence="6" id="KW-1185">Reference proteome</keyword>
<dbReference type="PANTHER" id="PTHR37419">
    <property type="entry name" value="SERINE/THREONINE-PROTEIN KINASE TOXIN HIPA"/>
    <property type="match status" value="1"/>
</dbReference>
<name>A0ABX3P3H5_9BACT</name>
<gene>
    <name evidence="5" type="ORF">A4D02_00010</name>
</gene>
<evidence type="ECO:0000313" key="6">
    <source>
        <dbReference type="Proteomes" id="UP000192277"/>
    </source>
</evidence>
<dbReference type="Gene3D" id="1.10.1070.20">
    <property type="match status" value="1"/>
</dbReference>
<feature type="domain" description="HipA-like C-terminal" evidence="4">
    <location>
        <begin position="187"/>
        <end position="399"/>
    </location>
</feature>
<evidence type="ECO:0000256" key="1">
    <source>
        <dbReference type="ARBA" id="ARBA00010164"/>
    </source>
</evidence>